<evidence type="ECO:0000313" key="2">
    <source>
        <dbReference type="EMBL" id="PWW83066.1"/>
    </source>
</evidence>
<dbReference type="Gene3D" id="2.10.10.30">
    <property type="match status" value="1"/>
</dbReference>
<proteinExistence type="predicted"/>
<dbReference type="OrthoDB" id="9793027at2"/>
<keyword evidence="3" id="KW-1185">Reference proteome</keyword>
<evidence type="ECO:0000256" key="1">
    <source>
        <dbReference type="SAM" id="MobiDB-lite"/>
    </source>
</evidence>
<dbReference type="EMBL" id="PDNZ01000001">
    <property type="protein sequence ID" value="PWW83066.1"/>
    <property type="molecule type" value="Genomic_DNA"/>
</dbReference>
<accession>A0A317TBG7</accession>
<feature type="region of interest" description="Disordered" evidence="1">
    <location>
        <begin position="100"/>
        <end position="121"/>
    </location>
</feature>
<name>A0A317TBG7_9CHLB</name>
<sequence>MASVNPQKKLRGTASQNAAVTLEEGTIVYLTDTKQIAVHDGSTAGGTVFDILPVQVSSAEKTAGNETVVRGFSPFDIKDMSEMHSKSAFISYALLADQKSQGTDGGTFTSGSDQTRDLNTKKADPDNIVSLSSNQFSLAAGSYLIKWSTPVYDVNAHRSKLYDVTGDNTYVGSSEYAPSGQNGANRSFGIARITISTSTTFEIRHRCDGTKSNIGFGLSCDYSGEVEEYTQVEIYKEK</sequence>
<dbReference type="Proteomes" id="UP000246278">
    <property type="component" value="Unassembled WGS sequence"/>
</dbReference>
<evidence type="ECO:0000313" key="3">
    <source>
        <dbReference type="Proteomes" id="UP000246278"/>
    </source>
</evidence>
<gene>
    <name evidence="2" type="ORF">CR164_00440</name>
</gene>
<organism evidence="2 3">
    <name type="scientific">Prosthecochloris marina</name>
    <dbReference type="NCBI Taxonomy" id="2017681"/>
    <lineage>
        <taxon>Bacteria</taxon>
        <taxon>Pseudomonadati</taxon>
        <taxon>Chlorobiota</taxon>
        <taxon>Chlorobiia</taxon>
        <taxon>Chlorobiales</taxon>
        <taxon>Chlorobiaceae</taxon>
        <taxon>Prosthecochloris</taxon>
    </lineage>
</organism>
<reference evidence="3" key="1">
    <citation type="submission" date="2017-10" db="EMBL/GenBank/DDBJ databases">
        <authorList>
            <person name="Gaisin V.A."/>
            <person name="Rysina M.S."/>
            <person name="Grouzdev D.S."/>
        </authorList>
    </citation>
    <scope>NUCLEOTIDE SEQUENCE [LARGE SCALE GENOMIC DNA]</scope>
    <source>
        <strain evidence="3">V1</strain>
    </source>
</reference>
<comment type="caution">
    <text evidence="2">The sequence shown here is derived from an EMBL/GenBank/DDBJ whole genome shotgun (WGS) entry which is preliminary data.</text>
</comment>
<feature type="compositionally biased region" description="Low complexity" evidence="1">
    <location>
        <begin position="100"/>
        <end position="113"/>
    </location>
</feature>
<dbReference type="RefSeq" id="WP_110021950.1">
    <property type="nucleotide sequence ID" value="NZ_PDNZ01000001.1"/>
</dbReference>
<protein>
    <submittedName>
        <fullName evidence="2">Uncharacterized protein</fullName>
    </submittedName>
</protein>
<dbReference type="AlphaFoldDB" id="A0A317TBG7"/>